<dbReference type="EMBL" id="BKCJ010484753">
    <property type="protein sequence ID" value="GFA77119.1"/>
    <property type="molecule type" value="Genomic_DNA"/>
</dbReference>
<evidence type="ECO:0000256" key="1">
    <source>
        <dbReference type="SAM" id="MobiDB-lite"/>
    </source>
</evidence>
<comment type="caution">
    <text evidence="3">The sequence shown here is derived from an EMBL/GenBank/DDBJ whole genome shotgun (WGS) entry which is preliminary data.</text>
</comment>
<sequence length="271" mass="30961">MKIKEDSNFKKLQKKQSSLELQYVWDQLFGDVVADGDVCISSAMNTKAFQEVHNENAEDEDVKSDDDLDDTQEGTQVDNFEMEELQNTKPSFFKSFIDEAKLADTTTPSNQSGIPKKVQKPTKSNTKPKTINMKRTGRQSRRSTWLKEHISQSKATQQRVIQYLVSEMSISNQSNKFSIEAVVSVINHLIEAELIVKGSTLWLFAMDLFEDHIKREMFMSMPDDESRELQANYGLKSSDKMSALEKLRIFVYTLVLGVCNRDVGERFQCSG</sequence>
<evidence type="ECO:0000259" key="2">
    <source>
        <dbReference type="Pfam" id="PF26138"/>
    </source>
</evidence>
<name>A0A699K696_TANCI</name>
<evidence type="ECO:0000313" key="3">
    <source>
        <dbReference type="EMBL" id="GFA77119.1"/>
    </source>
</evidence>
<proteinExistence type="predicted"/>
<protein>
    <recommendedName>
        <fullName evidence="2">DUF8040 domain-containing protein</fullName>
    </recommendedName>
</protein>
<dbReference type="AlphaFoldDB" id="A0A699K696"/>
<feature type="compositionally biased region" description="Acidic residues" evidence="1">
    <location>
        <begin position="57"/>
        <end position="72"/>
    </location>
</feature>
<reference evidence="3" key="1">
    <citation type="journal article" date="2019" name="Sci. Rep.">
        <title>Draft genome of Tanacetum cinerariifolium, the natural source of mosquito coil.</title>
        <authorList>
            <person name="Yamashiro T."/>
            <person name="Shiraishi A."/>
            <person name="Satake H."/>
            <person name="Nakayama K."/>
        </authorList>
    </citation>
    <scope>NUCLEOTIDE SEQUENCE</scope>
</reference>
<organism evidence="3">
    <name type="scientific">Tanacetum cinerariifolium</name>
    <name type="common">Dalmatian daisy</name>
    <name type="synonym">Chrysanthemum cinerariifolium</name>
    <dbReference type="NCBI Taxonomy" id="118510"/>
    <lineage>
        <taxon>Eukaryota</taxon>
        <taxon>Viridiplantae</taxon>
        <taxon>Streptophyta</taxon>
        <taxon>Embryophyta</taxon>
        <taxon>Tracheophyta</taxon>
        <taxon>Spermatophyta</taxon>
        <taxon>Magnoliopsida</taxon>
        <taxon>eudicotyledons</taxon>
        <taxon>Gunneridae</taxon>
        <taxon>Pentapetalae</taxon>
        <taxon>asterids</taxon>
        <taxon>campanulids</taxon>
        <taxon>Asterales</taxon>
        <taxon>Asteraceae</taxon>
        <taxon>Asteroideae</taxon>
        <taxon>Anthemideae</taxon>
        <taxon>Anthemidinae</taxon>
        <taxon>Tanacetum</taxon>
    </lineage>
</organism>
<feature type="domain" description="DUF8040" evidence="2">
    <location>
        <begin position="226"/>
        <end position="271"/>
    </location>
</feature>
<accession>A0A699K696</accession>
<gene>
    <name evidence="3" type="ORF">Tci_649091</name>
</gene>
<feature type="compositionally biased region" description="Polar residues" evidence="1">
    <location>
        <begin position="104"/>
        <end position="113"/>
    </location>
</feature>
<dbReference type="InterPro" id="IPR058353">
    <property type="entry name" value="DUF8040"/>
</dbReference>
<feature type="region of interest" description="Disordered" evidence="1">
    <location>
        <begin position="52"/>
        <end position="75"/>
    </location>
</feature>
<feature type="region of interest" description="Disordered" evidence="1">
    <location>
        <begin position="104"/>
        <end position="149"/>
    </location>
</feature>
<dbReference type="Pfam" id="PF26138">
    <property type="entry name" value="DUF8040"/>
    <property type="match status" value="1"/>
</dbReference>